<proteinExistence type="predicted"/>
<dbReference type="VEuPathDB" id="FungiDB:CDV56_101673"/>
<keyword evidence="3" id="KW-1185">Reference proteome</keyword>
<organism evidence="2 3">
    <name type="scientific">Aspergillus thermomutatus</name>
    <name type="common">Neosartorya pseudofischeri</name>
    <dbReference type="NCBI Taxonomy" id="41047"/>
    <lineage>
        <taxon>Eukaryota</taxon>
        <taxon>Fungi</taxon>
        <taxon>Dikarya</taxon>
        <taxon>Ascomycota</taxon>
        <taxon>Pezizomycotina</taxon>
        <taxon>Eurotiomycetes</taxon>
        <taxon>Eurotiomycetidae</taxon>
        <taxon>Eurotiales</taxon>
        <taxon>Aspergillaceae</taxon>
        <taxon>Aspergillus</taxon>
        <taxon>Aspergillus subgen. Fumigati</taxon>
    </lineage>
</organism>
<name>A0A397G8C5_ASPTH</name>
<gene>
    <name evidence="2" type="ORF">CDV56_101673</name>
</gene>
<evidence type="ECO:0000313" key="2">
    <source>
        <dbReference type="EMBL" id="RHZ44330.1"/>
    </source>
</evidence>
<reference evidence="2" key="1">
    <citation type="submission" date="2018-08" db="EMBL/GenBank/DDBJ databases">
        <title>Draft genome sequence of azole-resistant Aspergillus thermomutatus (Neosartorya pseudofischeri) strain HMR AF 39, isolated from a human nasal aspirate.</title>
        <authorList>
            <person name="Parent-Michaud M."/>
            <person name="Dufresne P.J."/>
            <person name="Fournier E."/>
            <person name="Martineau C."/>
            <person name="Moreira S."/>
            <person name="Perkins V."/>
            <person name="De Repentigny L."/>
            <person name="Dufresne S.F."/>
        </authorList>
    </citation>
    <scope>NUCLEOTIDE SEQUENCE [LARGE SCALE GENOMIC DNA]</scope>
    <source>
        <strain evidence="2">HMR AF 39</strain>
    </source>
</reference>
<sequence length="294" mass="33630">MKYLLFFLLSSLLFLSKAVVALKQSKPSETLYFYQAYLVEFKTRDSKRRIIAKLCSKTDTPCTYPAFLKFILSKESSREIFENPEFKAIRTIIETADTTDVITTSRKLREKDFDPEYDLSKLLEGTSKKSQFGPVFEKIDGQIRDQLDSDKVAEHRKPMAEGLDLIQHHRIADNTVKYFIPELERELGIKLETRPTSTPDGFGYQAYDTEATVAKLNELAKNEADPEKKAKAIADAEGLAPKMQKLVTKMRSPEYKKDVKGNKALDSFKRHQAVIFRAKNTLKLLKKLETPGKC</sequence>
<accession>A0A397G8C5</accession>
<evidence type="ECO:0000256" key="1">
    <source>
        <dbReference type="SAM" id="SignalP"/>
    </source>
</evidence>
<dbReference type="Proteomes" id="UP000215305">
    <property type="component" value="Unassembled WGS sequence"/>
</dbReference>
<protein>
    <submittedName>
        <fullName evidence="2">Uncharacterized protein</fullName>
    </submittedName>
</protein>
<evidence type="ECO:0000313" key="3">
    <source>
        <dbReference type="Proteomes" id="UP000215305"/>
    </source>
</evidence>
<dbReference type="GeneID" id="38123647"/>
<dbReference type="RefSeq" id="XP_026610264.1">
    <property type="nucleotide sequence ID" value="XM_026755292.1"/>
</dbReference>
<comment type="caution">
    <text evidence="2">The sequence shown here is derived from an EMBL/GenBank/DDBJ whole genome shotgun (WGS) entry which is preliminary data.</text>
</comment>
<dbReference type="AlphaFoldDB" id="A0A397G8C5"/>
<dbReference type="EMBL" id="NKHU02000338">
    <property type="protein sequence ID" value="RHZ44330.1"/>
    <property type="molecule type" value="Genomic_DNA"/>
</dbReference>
<feature type="chain" id="PRO_5017312366" evidence="1">
    <location>
        <begin position="22"/>
        <end position="294"/>
    </location>
</feature>
<dbReference type="OrthoDB" id="4450625at2759"/>
<keyword evidence="1" id="KW-0732">Signal</keyword>
<feature type="signal peptide" evidence="1">
    <location>
        <begin position="1"/>
        <end position="21"/>
    </location>
</feature>